<feature type="transmembrane region" description="Helical" evidence="1">
    <location>
        <begin position="232"/>
        <end position="249"/>
    </location>
</feature>
<dbReference type="EMBL" id="JARIHO010000084">
    <property type="protein sequence ID" value="KAJ7308664.1"/>
    <property type="molecule type" value="Genomic_DNA"/>
</dbReference>
<dbReference type="Proteomes" id="UP001218218">
    <property type="component" value="Unassembled WGS sequence"/>
</dbReference>
<evidence type="ECO:0000313" key="2">
    <source>
        <dbReference type="EMBL" id="KAJ7308664.1"/>
    </source>
</evidence>
<evidence type="ECO:0000313" key="3">
    <source>
        <dbReference type="Proteomes" id="UP001218218"/>
    </source>
</evidence>
<reference evidence="2" key="1">
    <citation type="submission" date="2023-03" db="EMBL/GenBank/DDBJ databases">
        <title>Massive genome expansion in bonnet fungi (Mycena s.s.) driven by repeated elements and novel gene families across ecological guilds.</title>
        <authorList>
            <consortium name="Lawrence Berkeley National Laboratory"/>
            <person name="Harder C.B."/>
            <person name="Miyauchi S."/>
            <person name="Viragh M."/>
            <person name="Kuo A."/>
            <person name="Thoen E."/>
            <person name="Andreopoulos B."/>
            <person name="Lu D."/>
            <person name="Skrede I."/>
            <person name="Drula E."/>
            <person name="Henrissat B."/>
            <person name="Morin E."/>
            <person name="Kohler A."/>
            <person name="Barry K."/>
            <person name="LaButti K."/>
            <person name="Morin E."/>
            <person name="Salamov A."/>
            <person name="Lipzen A."/>
            <person name="Mereny Z."/>
            <person name="Hegedus B."/>
            <person name="Baldrian P."/>
            <person name="Stursova M."/>
            <person name="Weitz H."/>
            <person name="Taylor A."/>
            <person name="Grigoriev I.V."/>
            <person name="Nagy L.G."/>
            <person name="Martin F."/>
            <person name="Kauserud H."/>
        </authorList>
    </citation>
    <scope>NUCLEOTIDE SEQUENCE</scope>
    <source>
        <strain evidence="2">CBHHK002</strain>
    </source>
</reference>
<keyword evidence="3" id="KW-1185">Reference proteome</keyword>
<keyword evidence="1" id="KW-0472">Membrane</keyword>
<dbReference type="AlphaFoldDB" id="A0AAD6Z6I8"/>
<keyword evidence="1" id="KW-0812">Transmembrane</keyword>
<sequence>MATQHSVTIAEVYCGGDDDLGFCGVHSIPVGAGHEPSLVYYPSKGAPVKYTGPRKLAQLRAFTEVGGIYPPPVMELTHQTYRTVMAAPVLVIATVGTYTEESGVARLREIALEWSLPGLPGRRTVQFAWENSKSDDRLVRDPLAEDVDVFVHIVDHEEGSPGYGKVYLTDSSNGPIKLTASSIFSVLAPLAGTPYSGKSEGQLKANSAKTGAREQTMQYLYSADTYVMAHPLKTLCSLGLLLYVVYLALRRCLRAESELRDEKGLLGAM</sequence>
<proteinExistence type="predicted"/>
<protein>
    <submittedName>
        <fullName evidence="2">Uncharacterized protein</fullName>
    </submittedName>
</protein>
<comment type="caution">
    <text evidence="2">The sequence shown here is derived from an EMBL/GenBank/DDBJ whole genome shotgun (WGS) entry which is preliminary data.</text>
</comment>
<organism evidence="2 3">
    <name type="scientific">Mycena albidolilacea</name>
    <dbReference type="NCBI Taxonomy" id="1033008"/>
    <lineage>
        <taxon>Eukaryota</taxon>
        <taxon>Fungi</taxon>
        <taxon>Dikarya</taxon>
        <taxon>Basidiomycota</taxon>
        <taxon>Agaricomycotina</taxon>
        <taxon>Agaricomycetes</taxon>
        <taxon>Agaricomycetidae</taxon>
        <taxon>Agaricales</taxon>
        <taxon>Marasmiineae</taxon>
        <taxon>Mycenaceae</taxon>
        <taxon>Mycena</taxon>
    </lineage>
</organism>
<gene>
    <name evidence="2" type="ORF">DFH08DRAFT_487960</name>
</gene>
<evidence type="ECO:0000256" key="1">
    <source>
        <dbReference type="SAM" id="Phobius"/>
    </source>
</evidence>
<name>A0AAD6Z6I8_9AGAR</name>
<accession>A0AAD6Z6I8</accession>
<keyword evidence="1" id="KW-1133">Transmembrane helix</keyword>